<dbReference type="Proteomes" id="UP000288587">
    <property type="component" value="Unassembled WGS sequence"/>
</dbReference>
<dbReference type="EMBL" id="SACM01000004">
    <property type="protein sequence ID" value="RVT83619.1"/>
    <property type="molecule type" value="Genomic_DNA"/>
</dbReference>
<dbReference type="PANTHER" id="PTHR43283:SF3">
    <property type="entry name" value="BETA-LACTAMASE FAMILY PROTEIN (AFU_ORTHOLOGUE AFUA_5G07500)"/>
    <property type="match status" value="1"/>
</dbReference>
<keyword evidence="1" id="KW-0732">Signal</keyword>
<name>A0A3S2XSJ4_9BURK</name>
<dbReference type="RefSeq" id="WP_127683583.1">
    <property type="nucleotide sequence ID" value="NZ_SACM01000004.1"/>
</dbReference>
<keyword evidence="4" id="KW-1185">Reference proteome</keyword>
<dbReference type="InterPro" id="IPR001466">
    <property type="entry name" value="Beta-lactam-related"/>
</dbReference>
<dbReference type="SUPFAM" id="SSF56601">
    <property type="entry name" value="beta-lactamase/transpeptidase-like"/>
    <property type="match status" value="1"/>
</dbReference>
<feature type="domain" description="Beta-lactamase-related" evidence="2">
    <location>
        <begin position="69"/>
        <end position="315"/>
    </location>
</feature>
<proteinExistence type="predicted"/>
<evidence type="ECO:0000256" key="1">
    <source>
        <dbReference type="SAM" id="SignalP"/>
    </source>
</evidence>
<dbReference type="AlphaFoldDB" id="A0A3S2XSJ4"/>
<comment type="caution">
    <text evidence="3">The sequence shown here is derived from an EMBL/GenBank/DDBJ whole genome shotgun (WGS) entry which is preliminary data.</text>
</comment>
<dbReference type="PANTHER" id="PTHR43283">
    <property type="entry name" value="BETA-LACTAMASE-RELATED"/>
    <property type="match status" value="1"/>
</dbReference>
<dbReference type="GO" id="GO:0016787">
    <property type="term" value="F:hydrolase activity"/>
    <property type="evidence" value="ECO:0007669"/>
    <property type="project" value="UniProtKB-KW"/>
</dbReference>
<dbReference type="OrthoDB" id="9801061at2"/>
<evidence type="ECO:0000313" key="3">
    <source>
        <dbReference type="EMBL" id="RVT83619.1"/>
    </source>
</evidence>
<evidence type="ECO:0000259" key="2">
    <source>
        <dbReference type="Pfam" id="PF00144"/>
    </source>
</evidence>
<organism evidence="3 4">
    <name type="scientific">Inhella crocodyli</name>
    <dbReference type="NCBI Taxonomy" id="2499851"/>
    <lineage>
        <taxon>Bacteria</taxon>
        <taxon>Pseudomonadati</taxon>
        <taxon>Pseudomonadota</taxon>
        <taxon>Betaproteobacteria</taxon>
        <taxon>Burkholderiales</taxon>
        <taxon>Sphaerotilaceae</taxon>
        <taxon>Inhella</taxon>
    </lineage>
</organism>
<dbReference type="Gene3D" id="3.40.710.10">
    <property type="entry name" value="DD-peptidase/beta-lactamase superfamily"/>
    <property type="match status" value="1"/>
</dbReference>
<protein>
    <submittedName>
        <fullName evidence="3">Class A beta-lactamase-related serine hydrolase</fullName>
    </submittedName>
</protein>
<keyword evidence="3" id="KW-0378">Hydrolase</keyword>
<sequence length="339" mass="35963">MTRSATTSSTRWLALFWAWALAAHAAAATPEPARLAQAVAAAERQGLVGEVLVAGPEGVRFEAAPGGGTVGRVWRWASVSKQVTAVLTMQEVEAGRLQLDAPVAPLLAPTWPFPASVTSRHLLQHTSGLREVPADFNTRLGPMVAHREAALAHCTQAPEAAPNQRFAYHACDTWVMQAVLERASGQSIDALLQRLGATLGWRQVRWSGGEGALPNPATYGAGAALVGTARELWAFDDALMRGRLVSAASRAELWRGEPRWGYAALGAWAFEAPLAGCPDPVAIVERRGLLGALQVRNLMVPAQGLAVIVFTEAEGLDFGEIWQGRGLSFDLLSAAACPA</sequence>
<dbReference type="InterPro" id="IPR050789">
    <property type="entry name" value="Diverse_Enzym_Activities"/>
</dbReference>
<feature type="chain" id="PRO_5018601016" evidence="1">
    <location>
        <begin position="26"/>
        <end position="339"/>
    </location>
</feature>
<evidence type="ECO:0000313" key="4">
    <source>
        <dbReference type="Proteomes" id="UP000288587"/>
    </source>
</evidence>
<gene>
    <name evidence="3" type="ORF">EOD73_13640</name>
</gene>
<accession>A0A3S2XSJ4</accession>
<dbReference type="Pfam" id="PF00144">
    <property type="entry name" value="Beta-lactamase"/>
    <property type="match status" value="1"/>
</dbReference>
<feature type="signal peptide" evidence="1">
    <location>
        <begin position="1"/>
        <end position="25"/>
    </location>
</feature>
<reference evidence="3 4" key="1">
    <citation type="submission" date="2019-01" db="EMBL/GenBank/DDBJ databases">
        <authorList>
            <person name="Chen W.-M."/>
        </authorList>
    </citation>
    <scope>NUCLEOTIDE SEQUENCE [LARGE SCALE GENOMIC DNA]</scope>
    <source>
        <strain evidence="3 4">CCP-18</strain>
    </source>
</reference>
<dbReference type="InterPro" id="IPR012338">
    <property type="entry name" value="Beta-lactam/transpept-like"/>
</dbReference>